<dbReference type="AlphaFoldDB" id="A0A1N6M7J6"/>
<sequence>MGKKRELFIVHETFPMKKVLYATFSPLDGLD</sequence>
<reference evidence="1" key="1">
    <citation type="submission" date="2016-12" db="EMBL/GenBank/DDBJ databases">
        <authorList>
            <person name="Song W.-J."/>
            <person name="Kurnit D.M."/>
        </authorList>
    </citation>
    <scope>NUCLEOTIDE SEQUENCE [LARGE SCALE GENOMIC DNA]</scope>
    <source>
        <strain evidence="1">CECT 9026</strain>
    </source>
</reference>
<dbReference type="EMBL" id="FSSB01000018">
    <property type="protein sequence ID" value="SIO95423.1"/>
    <property type="molecule type" value="Genomic_DNA"/>
</dbReference>
<name>A0A1N6M7J6_9VIBR</name>
<gene>
    <name evidence="1" type="ORF">VSP9026_03166</name>
</gene>
<accession>A0A1N6M7J6</accession>
<proteinExistence type="predicted"/>
<dbReference type="Proteomes" id="UP000184774">
    <property type="component" value="Unassembled WGS sequence"/>
</dbReference>
<evidence type="ECO:0000313" key="1">
    <source>
        <dbReference type="EMBL" id="SIO95423.1"/>
    </source>
</evidence>
<organism evidence="1">
    <name type="scientific">Vibrio spartinae</name>
    <dbReference type="NCBI Taxonomy" id="1918945"/>
    <lineage>
        <taxon>Bacteria</taxon>
        <taxon>Pseudomonadati</taxon>
        <taxon>Pseudomonadota</taxon>
        <taxon>Gammaproteobacteria</taxon>
        <taxon>Vibrionales</taxon>
        <taxon>Vibrionaceae</taxon>
        <taxon>Vibrio</taxon>
    </lineage>
</organism>
<protein>
    <submittedName>
        <fullName evidence="1">Uncharacterized protein</fullName>
    </submittedName>
</protein>